<keyword evidence="3 9" id="KW-0808">Transferase</keyword>
<proteinExistence type="inferred from homology"/>
<dbReference type="Proteomes" id="UP000808349">
    <property type="component" value="Unassembled WGS sequence"/>
</dbReference>
<protein>
    <recommendedName>
        <fullName evidence="9">Protoheme IX farnesyltransferase</fullName>
        <ecNumber evidence="9">2.5.1.141</ecNumber>
    </recommendedName>
    <alternativeName>
        <fullName evidence="9">Heme B farnesyltransferase</fullName>
    </alternativeName>
    <alternativeName>
        <fullName evidence="9">Heme O synthase</fullName>
    </alternativeName>
</protein>
<dbReference type="InterPro" id="IPR006369">
    <property type="entry name" value="Protohaem_IX_farnesylTrfase"/>
</dbReference>
<evidence type="ECO:0000256" key="1">
    <source>
        <dbReference type="ARBA" id="ARBA00004141"/>
    </source>
</evidence>
<dbReference type="Pfam" id="PF01040">
    <property type="entry name" value="UbiA"/>
    <property type="match status" value="1"/>
</dbReference>
<feature type="transmembrane region" description="Helical" evidence="9">
    <location>
        <begin position="119"/>
        <end position="138"/>
    </location>
</feature>
<comment type="miscellaneous">
    <text evidence="9">Carbon 2 of the heme B porphyrin ring is defined according to the Fischer nomenclature.</text>
</comment>
<dbReference type="EMBL" id="JADKFW010000005">
    <property type="protein sequence ID" value="MBK9717818.1"/>
    <property type="molecule type" value="Genomic_DNA"/>
</dbReference>
<comment type="subcellular location">
    <subcellularLocation>
        <location evidence="9">Cell membrane</location>
        <topology evidence="9">Multi-pass membrane protein</topology>
    </subcellularLocation>
    <subcellularLocation>
        <location evidence="1">Membrane</location>
        <topology evidence="1">Multi-pass membrane protein</topology>
    </subcellularLocation>
</comment>
<evidence type="ECO:0000256" key="8">
    <source>
        <dbReference type="ARBA" id="ARBA00047690"/>
    </source>
</evidence>
<evidence type="ECO:0000256" key="4">
    <source>
        <dbReference type="ARBA" id="ARBA00022692"/>
    </source>
</evidence>
<evidence type="ECO:0000256" key="9">
    <source>
        <dbReference type="HAMAP-Rule" id="MF_00154"/>
    </source>
</evidence>
<dbReference type="InterPro" id="IPR000537">
    <property type="entry name" value="UbiA_prenyltransferase"/>
</dbReference>
<dbReference type="Gene3D" id="1.10.357.140">
    <property type="entry name" value="UbiA prenyltransferase"/>
    <property type="match status" value="1"/>
</dbReference>
<evidence type="ECO:0000256" key="3">
    <source>
        <dbReference type="ARBA" id="ARBA00022679"/>
    </source>
</evidence>
<keyword evidence="2 9" id="KW-1003">Cell membrane</keyword>
<dbReference type="PANTHER" id="PTHR43448">
    <property type="entry name" value="PROTOHEME IX FARNESYLTRANSFERASE, MITOCHONDRIAL"/>
    <property type="match status" value="1"/>
</dbReference>
<dbReference type="CDD" id="cd13957">
    <property type="entry name" value="PT_UbiA_Cox10"/>
    <property type="match status" value="1"/>
</dbReference>
<dbReference type="GO" id="GO:0048034">
    <property type="term" value="P:heme O biosynthetic process"/>
    <property type="evidence" value="ECO:0007669"/>
    <property type="project" value="UniProtKB-UniRule"/>
</dbReference>
<feature type="transmembrane region" description="Helical" evidence="9">
    <location>
        <begin position="275"/>
        <end position="296"/>
    </location>
</feature>
<reference evidence="10 11" key="1">
    <citation type="submission" date="2020-10" db="EMBL/GenBank/DDBJ databases">
        <title>Connecting structure to function with the recovery of over 1000 high-quality activated sludge metagenome-assembled genomes encoding full-length rRNA genes using long-read sequencing.</title>
        <authorList>
            <person name="Singleton C.M."/>
            <person name="Petriglieri F."/>
            <person name="Kristensen J.M."/>
            <person name="Kirkegaard R.H."/>
            <person name="Michaelsen T.Y."/>
            <person name="Andersen M.H."/>
            <person name="Karst S.M."/>
            <person name="Dueholm M.S."/>
            <person name="Nielsen P.H."/>
            <person name="Albertsen M."/>
        </authorList>
    </citation>
    <scope>NUCLEOTIDE SEQUENCE [LARGE SCALE GENOMIC DNA]</scope>
    <source>
        <strain evidence="10">Ribe_18-Q3-R11-54_BAT3C.373</strain>
    </source>
</reference>
<dbReference type="InterPro" id="IPR044878">
    <property type="entry name" value="UbiA_sf"/>
</dbReference>
<evidence type="ECO:0000313" key="10">
    <source>
        <dbReference type="EMBL" id="MBK9717818.1"/>
    </source>
</evidence>
<evidence type="ECO:0000256" key="5">
    <source>
        <dbReference type="ARBA" id="ARBA00022989"/>
    </source>
</evidence>
<dbReference type="HAMAP" id="MF_00154">
    <property type="entry name" value="CyoE_CtaB"/>
    <property type="match status" value="1"/>
</dbReference>
<name>A0A9D7S9P5_9BACT</name>
<sequence>MNQIKLSALGLKDVFRDIGILVKFKLSLMVVFSSVASYLIFAKGDFQWSVFSLLFVGGLFVTFAANALNQGLERDYDKLMERTANRPIADGRMSLSMGVLISGIFCTLGVIALAAISTAAAALGMFSFVLYAFVYTPLKRYSTLAVPVGAIPGALPTLIAGVAAQNGFTIEALCLFGIQYLWQFPHFWAIAWLGHKDYMAAGFKLVKENAGKPDPSYGLYSAVYSLVSIVFLLPGLINGSIHLAILGLLVLTMIVYAWFGYRLYMNNDRNHARALMFCSIFYLPIVLILFIINNIVI</sequence>
<dbReference type="GO" id="GO:0006784">
    <property type="term" value="P:heme A biosynthetic process"/>
    <property type="evidence" value="ECO:0007669"/>
    <property type="project" value="TreeGrafter"/>
</dbReference>
<dbReference type="GO" id="GO:0005886">
    <property type="term" value="C:plasma membrane"/>
    <property type="evidence" value="ECO:0007669"/>
    <property type="project" value="UniProtKB-SubCell"/>
</dbReference>
<keyword evidence="7 9" id="KW-0472">Membrane</keyword>
<comment type="caution">
    <text evidence="10">The sequence shown here is derived from an EMBL/GenBank/DDBJ whole genome shotgun (WGS) entry which is preliminary data.</text>
</comment>
<keyword evidence="4 9" id="KW-0812">Transmembrane</keyword>
<dbReference type="InterPro" id="IPR030470">
    <property type="entry name" value="UbiA_prenylTrfase_CS"/>
</dbReference>
<feature type="transmembrane region" description="Helical" evidence="9">
    <location>
        <begin position="217"/>
        <end position="237"/>
    </location>
</feature>
<evidence type="ECO:0000313" key="11">
    <source>
        <dbReference type="Proteomes" id="UP000808349"/>
    </source>
</evidence>
<comment type="catalytic activity">
    <reaction evidence="8 9">
        <text>heme b + (2E,6E)-farnesyl diphosphate + H2O = Fe(II)-heme o + diphosphate</text>
        <dbReference type="Rhea" id="RHEA:28070"/>
        <dbReference type="ChEBI" id="CHEBI:15377"/>
        <dbReference type="ChEBI" id="CHEBI:33019"/>
        <dbReference type="ChEBI" id="CHEBI:60344"/>
        <dbReference type="ChEBI" id="CHEBI:60530"/>
        <dbReference type="ChEBI" id="CHEBI:175763"/>
        <dbReference type="EC" id="2.5.1.141"/>
    </reaction>
</comment>
<feature type="transmembrane region" description="Helical" evidence="9">
    <location>
        <begin position="93"/>
        <end position="113"/>
    </location>
</feature>
<evidence type="ECO:0000256" key="6">
    <source>
        <dbReference type="ARBA" id="ARBA00023133"/>
    </source>
</evidence>
<dbReference type="AlphaFoldDB" id="A0A9D7S9P5"/>
<feature type="transmembrane region" description="Helical" evidence="9">
    <location>
        <begin position="48"/>
        <end position="72"/>
    </location>
</feature>
<feature type="transmembrane region" description="Helical" evidence="9">
    <location>
        <begin position="243"/>
        <end position="263"/>
    </location>
</feature>
<dbReference type="GO" id="GO:0008495">
    <property type="term" value="F:protoheme IX farnesyltransferase activity"/>
    <property type="evidence" value="ECO:0007669"/>
    <property type="project" value="UniProtKB-UniRule"/>
</dbReference>
<gene>
    <name evidence="9" type="primary">ctaB</name>
    <name evidence="10" type="ORF">IPO85_09935</name>
</gene>
<accession>A0A9D7S9P5</accession>
<dbReference type="PROSITE" id="PS00943">
    <property type="entry name" value="UBIA"/>
    <property type="match status" value="1"/>
</dbReference>
<organism evidence="10 11">
    <name type="scientific">Candidatus Defluviibacterium haderslevense</name>
    <dbReference type="NCBI Taxonomy" id="2981993"/>
    <lineage>
        <taxon>Bacteria</taxon>
        <taxon>Pseudomonadati</taxon>
        <taxon>Bacteroidota</taxon>
        <taxon>Saprospiria</taxon>
        <taxon>Saprospirales</taxon>
        <taxon>Saprospiraceae</taxon>
        <taxon>Candidatus Defluviibacterium</taxon>
    </lineage>
</organism>
<comment type="function">
    <text evidence="9">Converts heme B (protoheme IX) to heme O by substitution of the vinyl group on carbon 2 of heme B porphyrin ring with a hydroxyethyl farnesyl side group.</text>
</comment>
<keyword evidence="5 9" id="KW-1133">Transmembrane helix</keyword>
<evidence type="ECO:0000256" key="7">
    <source>
        <dbReference type="ARBA" id="ARBA00023136"/>
    </source>
</evidence>
<comment type="pathway">
    <text evidence="9">Porphyrin-containing compound metabolism; heme O biosynthesis; heme O from protoheme: step 1/1.</text>
</comment>
<feature type="transmembrane region" description="Helical" evidence="9">
    <location>
        <begin position="20"/>
        <end position="42"/>
    </location>
</feature>
<comment type="similarity">
    <text evidence="9">Belongs to the UbiA prenyltransferase family. Protoheme IX farnesyltransferase subfamily.</text>
</comment>
<dbReference type="EC" id="2.5.1.141" evidence="9"/>
<keyword evidence="6 9" id="KW-0350">Heme biosynthesis</keyword>
<evidence type="ECO:0000256" key="2">
    <source>
        <dbReference type="ARBA" id="ARBA00022475"/>
    </source>
</evidence>
<dbReference type="PANTHER" id="PTHR43448:SF2">
    <property type="entry name" value="PROTOHEME IX FARNESYLTRANSFERASE, MITOCHONDRIAL"/>
    <property type="match status" value="1"/>
</dbReference>